<dbReference type="Gene3D" id="3.40.630.10">
    <property type="entry name" value="Zn peptidases"/>
    <property type="match status" value="1"/>
</dbReference>
<evidence type="ECO:0000259" key="2">
    <source>
        <dbReference type="Pfam" id="PF07687"/>
    </source>
</evidence>
<dbReference type="STRING" id="1227077.SAMN04515668_1306"/>
<dbReference type="SUPFAM" id="SSF53187">
    <property type="entry name" value="Zn-dependent exopeptidases"/>
    <property type="match status" value="1"/>
</dbReference>
<reference evidence="4" key="1">
    <citation type="submission" date="2016-10" db="EMBL/GenBank/DDBJ databases">
        <authorList>
            <person name="Varghese N."/>
            <person name="Submissions S."/>
        </authorList>
    </citation>
    <scope>NUCLEOTIDE SEQUENCE [LARGE SCALE GENOMIC DNA]</scope>
    <source>
        <strain evidence="4">OR362-8,ATCC BAA-1266,JCM 13504</strain>
    </source>
</reference>
<evidence type="ECO:0000256" key="1">
    <source>
        <dbReference type="ARBA" id="ARBA00022801"/>
    </source>
</evidence>
<dbReference type="InterPro" id="IPR002933">
    <property type="entry name" value="Peptidase_M20"/>
</dbReference>
<name>A0A1I5VEZ6_HYMAR</name>
<gene>
    <name evidence="3" type="ORF">SAMN04515668_1306</name>
</gene>
<keyword evidence="1" id="KW-0378">Hydrolase</keyword>
<dbReference type="PIRSF" id="PIRSF037227">
    <property type="entry name" value="Aminobenzoyl-glu_utiliz_pB"/>
    <property type="match status" value="1"/>
</dbReference>
<sequence length="502" mass="53255">MLISAVPGSGKFPPFHTLVSNMKKYSLLCLLSAGLLASQPALPPAADVEALKSQAVQDLQARYADYRQIALRIWGFAEVGYKETKSSALLQKSLRDNGFSVQAGVADIPTAFVATYGSGKPVIGILAEYDALPGLSQQAGAEKKSVPGLDAGHGCGHNLFGAASVAAGIELQKLIKQGKLKGTIKVYGTPAEEGGSGKVYMVRAGLFRDVDAVVHWHPGNENRAMMNNYLANSSAKFRFHGVASHAAASPERGRSALDGVEALNHMVNMMREHIPQETRIHYVITNGGKAPNVVPDFAEVYYYIRHPNRDNVKEVFARVVKAAEGAALGTGTTMDYEIIGGTHDLLLNETLAMAVQRNLERVGGVAYSPQELDFGKKLQASLGFPAPAVESASTIATFATVDGGGSTDVGDVSYVVPTVGLLAATWIPGTPAHSWQAVACSGQEIGTKGMLVAAKTMALTVIDLLTDPALLAKATTEFKQDVGSYVYKPLLGDRKPALNYRD</sequence>
<dbReference type="Gene3D" id="3.30.70.360">
    <property type="match status" value="1"/>
</dbReference>
<dbReference type="Pfam" id="PF01546">
    <property type="entry name" value="Peptidase_M20"/>
    <property type="match status" value="1"/>
</dbReference>
<dbReference type="FunFam" id="3.30.70.360:FF:000004">
    <property type="entry name" value="Peptidase M20 domain-containing protein 2"/>
    <property type="match status" value="1"/>
</dbReference>
<dbReference type="GO" id="GO:0005737">
    <property type="term" value="C:cytoplasm"/>
    <property type="evidence" value="ECO:0007669"/>
    <property type="project" value="TreeGrafter"/>
</dbReference>
<organism evidence="3 4">
    <name type="scientific">Hymenobacter arizonensis</name>
    <name type="common">Siccationidurans arizonensis</name>
    <dbReference type="NCBI Taxonomy" id="1227077"/>
    <lineage>
        <taxon>Bacteria</taxon>
        <taxon>Pseudomonadati</taxon>
        <taxon>Bacteroidota</taxon>
        <taxon>Cytophagia</taxon>
        <taxon>Cytophagales</taxon>
        <taxon>Hymenobacteraceae</taxon>
        <taxon>Hymenobacter</taxon>
    </lineage>
</organism>
<proteinExistence type="predicted"/>
<accession>A0A1I5VEZ6</accession>
<dbReference type="GO" id="GO:0071713">
    <property type="term" value="F:para-aminobenzoyl-glutamate hydrolase activity"/>
    <property type="evidence" value="ECO:0007669"/>
    <property type="project" value="TreeGrafter"/>
</dbReference>
<dbReference type="InterPro" id="IPR017145">
    <property type="entry name" value="Aminobenzoyl-glu_utiliz_pB"/>
</dbReference>
<dbReference type="GO" id="GO:0046657">
    <property type="term" value="P:folic acid catabolic process"/>
    <property type="evidence" value="ECO:0007669"/>
    <property type="project" value="TreeGrafter"/>
</dbReference>
<dbReference type="AlphaFoldDB" id="A0A1I5VEZ6"/>
<dbReference type="Pfam" id="PF07687">
    <property type="entry name" value="M20_dimer"/>
    <property type="match status" value="1"/>
</dbReference>
<dbReference type="InterPro" id="IPR036264">
    <property type="entry name" value="Bact_exopeptidase_dim_dom"/>
</dbReference>
<dbReference type="PANTHER" id="PTHR30575">
    <property type="entry name" value="PEPTIDASE M20"/>
    <property type="match status" value="1"/>
</dbReference>
<dbReference type="Proteomes" id="UP000199029">
    <property type="component" value="Unassembled WGS sequence"/>
</dbReference>
<protein>
    <submittedName>
        <fullName evidence="3">Aminobenzoyl-glutamate utilization protein B</fullName>
    </submittedName>
</protein>
<keyword evidence="4" id="KW-1185">Reference proteome</keyword>
<dbReference type="InterPro" id="IPR011650">
    <property type="entry name" value="Peptidase_M20_dimer"/>
</dbReference>
<evidence type="ECO:0000313" key="4">
    <source>
        <dbReference type="Proteomes" id="UP000199029"/>
    </source>
</evidence>
<dbReference type="NCBIfam" id="TIGR01891">
    <property type="entry name" value="amidohydrolases"/>
    <property type="match status" value="1"/>
</dbReference>
<dbReference type="InterPro" id="IPR052030">
    <property type="entry name" value="Peptidase_M20/M20A_hydrolases"/>
</dbReference>
<dbReference type="PANTHER" id="PTHR30575:SF0">
    <property type="entry name" value="XAA-ARG DIPEPTIDASE"/>
    <property type="match status" value="1"/>
</dbReference>
<dbReference type="InterPro" id="IPR017439">
    <property type="entry name" value="Amidohydrolase"/>
</dbReference>
<dbReference type="SUPFAM" id="SSF55031">
    <property type="entry name" value="Bacterial exopeptidase dimerisation domain"/>
    <property type="match status" value="1"/>
</dbReference>
<evidence type="ECO:0000313" key="3">
    <source>
        <dbReference type="EMBL" id="SFQ05962.1"/>
    </source>
</evidence>
<dbReference type="EMBL" id="FOXS01000001">
    <property type="protein sequence ID" value="SFQ05962.1"/>
    <property type="molecule type" value="Genomic_DNA"/>
</dbReference>
<dbReference type="GO" id="GO:0016805">
    <property type="term" value="F:dipeptidase activity"/>
    <property type="evidence" value="ECO:0007669"/>
    <property type="project" value="TreeGrafter"/>
</dbReference>
<feature type="domain" description="Peptidase M20 dimerisation" evidence="2">
    <location>
        <begin position="234"/>
        <end position="326"/>
    </location>
</feature>